<feature type="region of interest" description="Disordered" evidence="1">
    <location>
        <begin position="364"/>
        <end position="405"/>
    </location>
</feature>
<dbReference type="InterPro" id="IPR016197">
    <property type="entry name" value="Chromo-like_dom_sf"/>
</dbReference>
<feature type="region of interest" description="Disordered" evidence="1">
    <location>
        <begin position="308"/>
        <end position="329"/>
    </location>
</feature>
<feature type="compositionally biased region" description="Low complexity" evidence="1">
    <location>
        <begin position="107"/>
        <end position="126"/>
    </location>
</feature>
<reference evidence="3" key="1">
    <citation type="submission" date="2021-01" db="EMBL/GenBank/DDBJ databases">
        <authorList>
            <person name="Corre E."/>
            <person name="Pelletier E."/>
            <person name="Niang G."/>
            <person name="Scheremetjew M."/>
            <person name="Finn R."/>
            <person name="Kale V."/>
            <person name="Holt S."/>
            <person name="Cochrane G."/>
            <person name="Meng A."/>
            <person name="Brown T."/>
            <person name="Cohen L."/>
        </authorList>
    </citation>
    <scope>NUCLEOTIDE SEQUENCE</scope>
    <source>
        <strain evidence="3">10249 10 AB</strain>
    </source>
</reference>
<dbReference type="InterPro" id="IPR014002">
    <property type="entry name" value="Agenet_dom_plant"/>
</dbReference>
<protein>
    <recommendedName>
        <fullName evidence="2">Agenet domain-containing protein</fullName>
    </recommendedName>
</protein>
<proteinExistence type="predicted"/>
<feature type="region of interest" description="Disordered" evidence="1">
    <location>
        <begin position="100"/>
        <end position="127"/>
    </location>
</feature>
<evidence type="ECO:0000259" key="2">
    <source>
        <dbReference type="SMART" id="SM00743"/>
    </source>
</evidence>
<gene>
    <name evidence="3" type="ORF">PAUS00366_LOCUS8533</name>
</gene>
<dbReference type="AlphaFoldDB" id="A0A7S4EIH5"/>
<accession>A0A7S4EIH5</accession>
<sequence length="405" mass="44909">MPSSFLPLTISQIYTKALFDPRPTETVISQKQLAYALGYPMDWRVERTIIIEETDDTKTKIIKDRIHALGGKKNQTKYMWLHHEAAQKAALLFEKEGTLDPSAVEGSSNTNNNNTNNSNTNTNTTTGSHLLPATALFKKGDIVMVKYEDKWWSATVTKKPKKKNDDEFLYSVFYHGDDATQDEIAEEDLKPGEDPSELAVSLGLGANWTATRNGSRFVIVAPCGTVFQSKAAATKHFKDLARKALKASGGATATNKNSKKRKAKEEDAGDPPWRREGHDWIGKKVLWTFQHKASARRQITIEQTGTIEGYIDESDTDKDGNPGFVSEKTGKPANLFHVVFDENPGHPYTQYLLKNTDVEGYEISDRILPEEIPKTKTTSSSSGGGHGDGDGPSSSSKSAKKRRRR</sequence>
<dbReference type="EMBL" id="HBIX01011311">
    <property type="protein sequence ID" value="CAE0715781.1"/>
    <property type="molecule type" value="Transcribed_RNA"/>
</dbReference>
<feature type="domain" description="Agenet" evidence="2">
    <location>
        <begin position="135"/>
        <end position="197"/>
    </location>
</feature>
<feature type="region of interest" description="Disordered" evidence="1">
    <location>
        <begin position="248"/>
        <end position="275"/>
    </location>
</feature>
<name>A0A7S4EIH5_9STRA</name>
<evidence type="ECO:0000256" key="1">
    <source>
        <dbReference type="SAM" id="MobiDB-lite"/>
    </source>
</evidence>
<organism evidence="3">
    <name type="scientific">Pseudo-nitzschia australis</name>
    <dbReference type="NCBI Taxonomy" id="44445"/>
    <lineage>
        <taxon>Eukaryota</taxon>
        <taxon>Sar</taxon>
        <taxon>Stramenopiles</taxon>
        <taxon>Ochrophyta</taxon>
        <taxon>Bacillariophyta</taxon>
        <taxon>Bacillariophyceae</taxon>
        <taxon>Bacillariophycidae</taxon>
        <taxon>Bacillariales</taxon>
        <taxon>Bacillariaceae</taxon>
        <taxon>Pseudo-nitzschia</taxon>
    </lineage>
</organism>
<feature type="compositionally biased region" description="Basic and acidic residues" evidence="1">
    <location>
        <begin position="364"/>
        <end position="374"/>
    </location>
</feature>
<evidence type="ECO:0000313" key="3">
    <source>
        <dbReference type="EMBL" id="CAE0715781.1"/>
    </source>
</evidence>
<dbReference type="SUPFAM" id="SSF54160">
    <property type="entry name" value="Chromo domain-like"/>
    <property type="match status" value="1"/>
</dbReference>
<dbReference type="SMART" id="SM00743">
    <property type="entry name" value="Agenet"/>
    <property type="match status" value="1"/>
</dbReference>